<dbReference type="InterPro" id="IPR036388">
    <property type="entry name" value="WH-like_DNA-bd_sf"/>
</dbReference>
<keyword evidence="3" id="KW-0804">Transcription</keyword>
<dbReference type="SUPFAM" id="SSF46785">
    <property type="entry name" value="Winged helix' DNA-binding domain"/>
    <property type="match status" value="1"/>
</dbReference>
<gene>
    <name evidence="6" type="ORF">FNH06_00675</name>
</gene>
<keyword evidence="1" id="KW-0805">Transcription regulation</keyword>
<evidence type="ECO:0000259" key="4">
    <source>
        <dbReference type="PROSITE" id="PS51077"/>
    </source>
</evidence>
<comment type="caution">
    <text evidence="6">The sequence shown here is derived from an EMBL/GenBank/DDBJ whole genome shotgun (WGS) entry which is preliminary data.</text>
</comment>
<dbReference type="GO" id="GO:0003677">
    <property type="term" value="F:DNA binding"/>
    <property type="evidence" value="ECO:0007669"/>
    <property type="project" value="UniProtKB-KW"/>
</dbReference>
<dbReference type="PANTHER" id="PTHR30136:SF24">
    <property type="entry name" value="HTH-TYPE TRANSCRIPTIONAL REPRESSOR ALLR"/>
    <property type="match status" value="1"/>
</dbReference>
<dbReference type="OrthoDB" id="60629at2"/>
<sequence length="262" mass="28981">MTSNDRYSRTFDVLELLVGRPDGMTVTEICKRLGLPISSSHNLLQRMVTAEVATVTEDLRYSVGPRAVRLGIRIVDGLEVRALSRRHLQELARETGDDIYLAVPFGRRVAYVDRFPGSRPVTVDIRLGQSLFLHATSVGKLFAAHDRQLRRKLFAGERPRLTPHTLTEPEEVERELDKIVAEDYAVSNEEAIVGVVGLAVPIRADHDAVVAAIHVSALSNTITPEEQQNLLRAARTTARAIERDLGRVHSEGGTRPGVATKQ</sequence>
<evidence type="ECO:0000313" key="6">
    <source>
        <dbReference type="EMBL" id="TVT25978.1"/>
    </source>
</evidence>
<dbReference type="InterPro" id="IPR036390">
    <property type="entry name" value="WH_DNA-bd_sf"/>
</dbReference>
<dbReference type="InterPro" id="IPR050707">
    <property type="entry name" value="HTH_MetabolicPath_Reg"/>
</dbReference>
<dbReference type="PROSITE" id="PS51078">
    <property type="entry name" value="ICLR_ED"/>
    <property type="match status" value="1"/>
</dbReference>
<evidence type="ECO:0000256" key="3">
    <source>
        <dbReference type="ARBA" id="ARBA00023163"/>
    </source>
</evidence>
<dbReference type="RefSeq" id="WP_144631952.1">
    <property type="nucleotide sequence ID" value="NZ_BNAX01000008.1"/>
</dbReference>
<keyword evidence="2" id="KW-0238">DNA-binding</keyword>
<dbReference type="PANTHER" id="PTHR30136">
    <property type="entry name" value="HELIX-TURN-HELIX TRANSCRIPTIONAL REGULATOR, ICLR FAMILY"/>
    <property type="match status" value="1"/>
</dbReference>
<dbReference type="InterPro" id="IPR029016">
    <property type="entry name" value="GAF-like_dom_sf"/>
</dbReference>
<feature type="domain" description="IclR-ED" evidence="5">
    <location>
        <begin position="66"/>
        <end position="247"/>
    </location>
</feature>
<evidence type="ECO:0000256" key="2">
    <source>
        <dbReference type="ARBA" id="ARBA00023125"/>
    </source>
</evidence>
<evidence type="ECO:0000313" key="7">
    <source>
        <dbReference type="Proteomes" id="UP000318578"/>
    </source>
</evidence>
<dbReference type="Proteomes" id="UP000318578">
    <property type="component" value="Unassembled WGS sequence"/>
</dbReference>
<keyword evidence="7" id="KW-1185">Reference proteome</keyword>
<dbReference type="Gene3D" id="1.10.10.10">
    <property type="entry name" value="Winged helix-like DNA-binding domain superfamily/Winged helix DNA-binding domain"/>
    <property type="match status" value="1"/>
</dbReference>
<dbReference type="PROSITE" id="PS51077">
    <property type="entry name" value="HTH_ICLR"/>
    <property type="match status" value="1"/>
</dbReference>
<evidence type="ECO:0000256" key="1">
    <source>
        <dbReference type="ARBA" id="ARBA00023015"/>
    </source>
</evidence>
<dbReference type="GO" id="GO:0003700">
    <property type="term" value="F:DNA-binding transcription factor activity"/>
    <property type="evidence" value="ECO:0007669"/>
    <property type="project" value="TreeGrafter"/>
</dbReference>
<accession>A0A558AP05</accession>
<evidence type="ECO:0000259" key="5">
    <source>
        <dbReference type="PROSITE" id="PS51078"/>
    </source>
</evidence>
<protein>
    <submittedName>
        <fullName evidence="6">IclR family transcriptional regulator</fullName>
    </submittedName>
</protein>
<dbReference type="EMBL" id="VJZA01000001">
    <property type="protein sequence ID" value="TVT25978.1"/>
    <property type="molecule type" value="Genomic_DNA"/>
</dbReference>
<organism evidence="6 7">
    <name type="scientific">Amycolatopsis acidiphila</name>
    <dbReference type="NCBI Taxonomy" id="715473"/>
    <lineage>
        <taxon>Bacteria</taxon>
        <taxon>Bacillati</taxon>
        <taxon>Actinomycetota</taxon>
        <taxon>Actinomycetes</taxon>
        <taxon>Pseudonocardiales</taxon>
        <taxon>Pseudonocardiaceae</taxon>
        <taxon>Amycolatopsis</taxon>
    </lineage>
</organism>
<dbReference type="AlphaFoldDB" id="A0A558AP05"/>
<dbReference type="Pfam" id="PF01614">
    <property type="entry name" value="IclR_C"/>
    <property type="match status" value="1"/>
</dbReference>
<dbReference type="SMART" id="SM00346">
    <property type="entry name" value="HTH_ICLR"/>
    <property type="match status" value="1"/>
</dbReference>
<dbReference type="InterPro" id="IPR005471">
    <property type="entry name" value="Tscrpt_reg_IclR_N"/>
</dbReference>
<feature type="domain" description="HTH iclR-type" evidence="4">
    <location>
        <begin position="4"/>
        <end position="65"/>
    </location>
</feature>
<proteinExistence type="predicted"/>
<dbReference type="InterPro" id="IPR014757">
    <property type="entry name" value="Tscrpt_reg_IclR_C"/>
</dbReference>
<dbReference type="GO" id="GO:0045892">
    <property type="term" value="P:negative regulation of DNA-templated transcription"/>
    <property type="evidence" value="ECO:0007669"/>
    <property type="project" value="TreeGrafter"/>
</dbReference>
<reference evidence="6 7" key="1">
    <citation type="submission" date="2019-07" db="EMBL/GenBank/DDBJ databases">
        <title>New species of Amycolatopsis and Streptomyces.</title>
        <authorList>
            <person name="Duangmal K."/>
            <person name="Teo W.F.A."/>
            <person name="Lipun K."/>
        </authorList>
    </citation>
    <scope>NUCLEOTIDE SEQUENCE [LARGE SCALE GENOMIC DNA]</scope>
    <source>
        <strain evidence="6 7">JCM 30562</strain>
    </source>
</reference>
<dbReference type="Gene3D" id="3.30.450.40">
    <property type="match status" value="1"/>
</dbReference>
<dbReference type="Pfam" id="PF09339">
    <property type="entry name" value="HTH_IclR"/>
    <property type="match status" value="1"/>
</dbReference>
<dbReference type="SUPFAM" id="SSF55781">
    <property type="entry name" value="GAF domain-like"/>
    <property type="match status" value="1"/>
</dbReference>
<name>A0A558AP05_9PSEU</name>